<dbReference type="InterPro" id="IPR013482">
    <property type="entry name" value="Molybde_CF_guanTrfase"/>
</dbReference>
<dbReference type="InterPro" id="IPR029044">
    <property type="entry name" value="Nucleotide-diphossugar_trans"/>
</dbReference>
<gene>
    <name evidence="8" type="primary">mobA</name>
    <name evidence="10" type="ORF">VE25_16340</name>
</gene>
<sequence>MSGIAALVLAGGRGERLGGVRKAQLKLGGKRLVDRAVEHLARHCTPVVISTGALDPALLSLPAGAIPLPDLDLPLAGPLAGIVAMAEWMERQGNPVDLVVSLAVDTPFAPEDFVARLAAEIGGAPAAYATSGESFYPTNAVWRTATLGALLTRVRSGAPPRSLRAFLEEIQSVEVDWPGTHGDPFANVNTLADLLALELRGSGSA</sequence>
<dbReference type="EC" id="2.7.7.77" evidence="8"/>
<dbReference type="EMBL" id="JZEX01000135">
    <property type="protein sequence ID" value="KKB10759.1"/>
    <property type="molecule type" value="Genomic_DNA"/>
</dbReference>
<dbReference type="GO" id="GO:1902758">
    <property type="term" value="P:bis(molybdopterin guanine dinucleotide)molybdenum biosynthetic process"/>
    <property type="evidence" value="ECO:0007669"/>
    <property type="project" value="TreeGrafter"/>
</dbReference>
<dbReference type="Proteomes" id="UP000033632">
    <property type="component" value="Unassembled WGS sequence"/>
</dbReference>
<comment type="catalytic activity">
    <reaction evidence="8">
        <text>Mo-molybdopterin + GTP + H(+) = Mo-molybdopterin guanine dinucleotide + diphosphate</text>
        <dbReference type="Rhea" id="RHEA:34243"/>
        <dbReference type="ChEBI" id="CHEBI:15378"/>
        <dbReference type="ChEBI" id="CHEBI:33019"/>
        <dbReference type="ChEBI" id="CHEBI:37565"/>
        <dbReference type="ChEBI" id="CHEBI:71302"/>
        <dbReference type="ChEBI" id="CHEBI:71310"/>
        <dbReference type="EC" id="2.7.7.77"/>
    </reaction>
</comment>
<comment type="caution">
    <text evidence="10">The sequence shown here is derived from an EMBL/GenBank/DDBJ whole genome shotgun (WGS) entry which is preliminary data.</text>
</comment>
<comment type="subunit">
    <text evidence="8">Monomer.</text>
</comment>
<evidence type="ECO:0000256" key="2">
    <source>
        <dbReference type="ARBA" id="ARBA00022679"/>
    </source>
</evidence>
<evidence type="ECO:0000256" key="8">
    <source>
        <dbReference type="HAMAP-Rule" id="MF_00316"/>
    </source>
</evidence>
<dbReference type="InterPro" id="IPR025877">
    <property type="entry name" value="MobA-like_NTP_Trfase"/>
</dbReference>
<feature type="domain" description="MobA-like NTP transferase" evidence="9">
    <location>
        <begin position="6"/>
        <end position="169"/>
    </location>
</feature>
<reference evidence="10 11" key="1">
    <citation type="submission" date="2015-03" db="EMBL/GenBank/DDBJ databases">
        <authorList>
            <person name="Hassan Y.I."/>
            <person name="Lepp D."/>
            <person name="Li X.-Z."/>
            <person name="Zhou T."/>
        </authorList>
    </citation>
    <scope>NUCLEOTIDE SEQUENCE [LARGE SCALE GENOMIC DNA]</scope>
    <source>
        <strain evidence="10 11">BD-c194</strain>
    </source>
</reference>
<dbReference type="PANTHER" id="PTHR19136">
    <property type="entry name" value="MOLYBDENUM COFACTOR GUANYLYLTRANSFERASE"/>
    <property type="match status" value="1"/>
</dbReference>
<keyword evidence="1 8" id="KW-0963">Cytoplasm</keyword>
<evidence type="ECO:0000256" key="7">
    <source>
        <dbReference type="ARBA" id="ARBA00023150"/>
    </source>
</evidence>
<dbReference type="Gene3D" id="3.90.550.10">
    <property type="entry name" value="Spore Coat Polysaccharide Biosynthesis Protein SpsA, Chain A"/>
    <property type="match status" value="1"/>
</dbReference>
<comment type="cofactor">
    <cofactor evidence="8">
        <name>Mg(2+)</name>
        <dbReference type="ChEBI" id="CHEBI:18420"/>
    </cofactor>
</comment>
<evidence type="ECO:0000256" key="1">
    <source>
        <dbReference type="ARBA" id="ARBA00022490"/>
    </source>
</evidence>
<dbReference type="AlphaFoldDB" id="A0A0F5FPD9"/>
<evidence type="ECO:0000259" key="9">
    <source>
        <dbReference type="Pfam" id="PF12804"/>
    </source>
</evidence>
<dbReference type="STRING" id="443610.VE25_16340"/>
<dbReference type="GO" id="GO:0005737">
    <property type="term" value="C:cytoplasm"/>
    <property type="evidence" value="ECO:0007669"/>
    <property type="project" value="UniProtKB-SubCell"/>
</dbReference>
<dbReference type="GO" id="GO:0005525">
    <property type="term" value="F:GTP binding"/>
    <property type="evidence" value="ECO:0007669"/>
    <property type="project" value="UniProtKB-UniRule"/>
</dbReference>
<accession>A0A0F5FPD9</accession>
<dbReference type="CDD" id="cd02503">
    <property type="entry name" value="MobA"/>
    <property type="match status" value="1"/>
</dbReference>
<dbReference type="SUPFAM" id="SSF53448">
    <property type="entry name" value="Nucleotide-diphospho-sugar transferases"/>
    <property type="match status" value="1"/>
</dbReference>
<feature type="binding site" evidence="8">
    <location>
        <position position="70"/>
    </location>
    <ligand>
        <name>GTP</name>
        <dbReference type="ChEBI" id="CHEBI:37565"/>
    </ligand>
</feature>
<keyword evidence="5 8" id="KW-0460">Magnesium</keyword>
<feature type="binding site" evidence="8">
    <location>
        <position position="105"/>
    </location>
    <ligand>
        <name>GTP</name>
        <dbReference type="ChEBI" id="CHEBI:37565"/>
    </ligand>
</feature>
<dbReference type="PANTHER" id="PTHR19136:SF81">
    <property type="entry name" value="MOLYBDENUM COFACTOR GUANYLYLTRANSFERASE"/>
    <property type="match status" value="1"/>
</dbReference>
<evidence type="ECO:0000256" key="6">
    <source>
        <dbReference type="ARBA" id="ARBA00023134"/>
    </source>
</evidence>
<evidence type="ECO:0000313" key="11">
    <source>
        <dbReference type="Proteomes" id="UP000033632"/>
    </source>
</evidence>
<keyword evidence="2 8" id="KW-0808">Transferase</keyword>
<evidence type="ECO:0000313" key="10">
    <source>
        <dbReference type="EMBL" id="KKB10759.1"/>
    </source>
</evidence>
<comment type="function">
    <text evidence="8">Transfers a GMP moiety from GTP to Mo-molybdopterin (Mo-MPT) cofactor (Moco or molybdenum cofactor) to form Mo-molybdopterin guanine dinucleotide (Mo-MGD) cofactor.</text>
</comment>
<name>A0A0F5FPD9_9HYPH</name>
<evidence type="ECO:0000256" key="4">
    <source>
        <dbReference type="ARBA" id="ARBA00022741"/>
    </source>
</evidence>
<proteinExistence type="inferred from homology"/>
<keyword evidence="11" id="KW-1185">Reference proteome</keyword>
<comment type="similarity">
    <text evidence="8">Belongs to the MobA family.</text>
</comment>
<dbReference type="Pfam" id="PF12804">
    <property type="entry name" value="NTP_transf_3"/>
    <property type="match status" value="1"/>
</dbReference>
<keyword evidence="7 8" id="KW-0501">Molybdenum cofactor biosynthesis</keyword>
<evidence type="ECO:0000256" key="5">
    <source>
        <dbReference type="ARBA" id="ARBA00022842"/>
    </source>
</evidence>
<keyword evidence="3 8" id="KW-0479">Metal-binding</keyword>
<dbReference type="PATRIC" id="fig|443610.3.peg.1562"/>
<dbReference type="GO" id="GO:0046872">
    <property type="term" value="F:metal ion binding"/>
    <property type="evidence" value="ECO:0007669"/>
    <property type="project" value="UniProtKB-KW"/>
</dbReference>
<comment type="caution">
    <text evidence="8">Lacks conserved residue(s) required for the propagation of feature annotation.</text>
</comment>
<comment type="subcellular location">
    <subcellularLocation>
        <location evidence="8">Cytoplasm</location>
    </subcellularLocation>
</comment>
<organism evidence="10 11">
    <name type="scientific">Devosia geojensis</name>
    <dbReference type="NCBI Taxonomy" id="443610"/>
    <lineage>
        <taxon>Bacteria</taxon>
        <taxon>Pseudomonadati</taxon>
        <taxon>Pseudomonadota</taxon>
        <taxon>Alphaproteobacteria</taxon>
        <taxon>Hyphomicrobiales</taxon>
        <taxon>Devosiaceae</taxon>
        <taxon>Devosia</taxon>
    </lineage>
</organism>
<dbReference type="HAMAP" id="MF_00316">
    <property type="entry name" value="MobA"/>
    <property type="match status" value="1"/>
</dbReference>
<comment type="domain">
    <text evidence="8">The N-terminal domain determines nucleotide recognition and specific binding, while the C-terminal domain determines the specific binding to the target protein.</text>
</comment>
<dbReference type="OrthoDB" id="9788394at2"/>
<feature type="binding site" evidence="8">
    <location>
        <begin position="9"/>
        <end position="11"/>
    </location>
    <ligand>
        <name>GTP</name>
        <dbReference type="ChEBI" id="CHEBI:37565"/>
    </ligand>
</feature>
<evidence type="ECO:0000256" key="3">
    <source>
        <dbReference type="ARBA" id="ARBA00022723"/>
    </source>
</evidence>
<keyword evidence="4 8" id="KW-0547">Nucleotide-binding</keyword>
<dbReference type="RefSeq" id="WP_046109719.1">
    <property type="nucleotide sequence ID" value="NZ_JZEX01000135.1"/>
</dbReference>
<feature type="binding site" evidence="8">
    <location>
        <position position="105"/>
    </location>
    <ligand>
        <name>Mg(2+)</name>
        <dbReference type="ChEBI" id="CHEBI:18420"/>
    </ligand>
</feature>
<keyword evidence="6 8" id="KW-0342">GTP-binding</keyword>
<feature type="binding site" evidence="8">
    <location>
        <position position="22"/>
    </location>
    <ligand>
        <name>GTP</name>
        <dbReference type="ChEBI" id="CHEBI:37565"/>
    </ligand>
</feature>
<protein>
    <recommendedName>
        <fullName evidence="8">Molybdenum cofactor guanylyltransferase</fullName>
        <shortName evidence="8">MoCo guanylyltransferase</shortName>
        <ecNumber evidence="8">2.7.7.77</ecNumber>
    </recommendedName>
    <alternativeName>
        <fullName evidence="8">GTP:molybdopterin guanylyltransferase</fullName>
    </alternativeName>
    <alternativeName>
        <fullName evidence="8">Mo-MPT guanylyltransferase</fullName>
    </alternativeName>
    <alternativeName>
        <fullName evidence="8">Molybdopterin guanylyltransferase</fullName>
    </alternativeName>
    <alternativeName>
        <fullName evidence="8">Molybdopterin-guanine dinucleotide synthase</fullName>
        <shortName evidence="8">MGD synthase</shortName>
    </alternativeName>
</protein>
<dbReference type="GO" id="GO:0061603">
    <property type="term" value="F:molybdenum cofactor guanylyltransferase activity"/>
    <property type="evidence" value="ECO:0007669"/>
    <property type="project" value="UniProtKB-EC"/>
</dbReference>